<organism evidence="1 2">
    <name type="scientific">Smallanthus sonchifolius</name>
    <dbReference type="NCBI Taxonomy" id="185202"/>
    <lineage>
        <taxon>Eukaryota</taxon>
        <taxon>Viridiplantae</taxon>
        <taxon>Streptophyta</taxon>
        <taxon>Embryophyta</taxon>
        <taxon>Tracheophyta</taxon>
        <taxon>Spermatophyta</taxon>
        <taxon>Magnoliopsida</taxon>
        <taxon>eudicotyledons</taxon>
        <taxon>Gunneridae</taxon>
        <taxon>Pentapetalae</taxon>
        <taxon>asterids</taxon>
        <taxon>campanulids</taxon>
        <taxon>Asterales</taxon>
        <taxon>Asteraceae</taxon>
        <taxon>Asteroideae</taxon>
        <taxon>Heliantheae alliance</taxon>
        <taxon>Millerieae</taxon>
        <taxon>Smallanthus</taxon>
    </lineage>
</organism>
<accession>A0ACB9DES0</accession>
<gene>
    <name evidence="1" type="ORF">L1987_57852</name>
</gene>
<dbReference type="EMBL" id="CM042036">
    <property type="protein sequence ID" value="KAI3744761.1"/>
    <property type="molecule type" value="Genomic_DNA"/>
</dbReference>
<evidence type="ECO:0000313" key="1">
    <source>
        <dbReference type="EMBL" id="KAI3744761.1"/>
    </source>
</evidence>
<dbReference type="Proteomes" id="UP001056120">
    <property type="component" value="Linkage Group LG19"/>
</dbReference>
<comment type="caution">
    <text evidence="1">The sequence shown here is derived from an EMBL/GenBank/DDBJ whole genome shotgun (WGS) entry which is preliminary data.</text>
</comment>
<protein>
    <submittedName>
        <fullName evidence="1">Uncharacterized protein</fullName>
    </submittedName>
</protein>
<reference evidence="1 2" key="2">
    <citation type="journal article" date="2022" name="Mol. Ecol. Resour.">
        <title>The genomes of chicory, endive, great burdock and yacon provide insights into Asteraceae paleo-polyploidization history and plant inulin production.</title>
        <authorList>
            <person name="Fan W."/>
            <person name="Wang S."/>
            <person name="Wang H."/>
            <person name="Wang A."/>
            <person name="Jiang F."/>
            <person name="Liu H."/>
            <person name="Zhao H."/>
            <person name="Xu D."/>
            <person name="Zhang Y."/>
        </authorList>
    </citation>
    <scope>NUCLEOTIDE SEQUENCE [LARGE SCALE GENOMIC DNA]</scope>
    <source>
        <strain evidence="2">cv. Yunnan</strain>
        <tissue evidence="1">Leaves</tissue>
    </source>
</reference>
<keyword evidence="2" id="KW-1185">Reference proteome</keyword>
<evidence type="ECO:0000313" key="2">
    <source>
        <dbReference type="Proteomes" id="UP001056120"/>
    </source>
</evidence>
<reference evidence="2" key="1">
    <citation type="journal article" date="2022" name="Mol. Ecol. Resour.">
        <title>The genomes of chicory, endive, great burdock and yacon provide insights into Asteraceae palaeo-polyploidization history and plant inulin production.</title>
        <authorList>
            <person name="Fan W."/>
            <person name="Wang S."/>
            <person name="Wang H."/>
            <person name="Wang A."/>
            <person name="Jiang F."/>
            <person name="Liu H."/>
            <person name="Zhao H."/>
            <person name="Xu D."/>
            <person name="Zhang Y."/>
        </authorList>
    </citation>
    <scope>NUCLEOTIDE SEQUENCE [LARGE SCALE GENOMIC DNA]</scope>
    <source>
        <strain evidence="2">cv. Yunnan</strain>
    </source>
</reference>
<proteinExistence type="predicted"/>
<sequence>MEHGGRVLKPSVLLLLLSLSVNANNPCDFPVVFNFGDSNSDTGSLAAAFGQAPPPNGETFFHRPAGRYSDGRLVIDFMVQSLGFPYLSAYLDALGSNFTHEANFATGGSTIRPQNTTRRQSGLSPISLNVQSYQFNDFYARTQIIRKVQGFFKELVPKPQAFTRGLYTFDIGQNDLTGGLFLNLTVYQVKASIPDILGQFKTVVKDVHDKGGRFFWIHNTGPIGCLPYVLEHLPINEGQMDKNGCANPFNELARFFNHKLKDLVNQLHKELPESVITYVDIYKARYALISQARKHGFEHPLRVCCGYGRKYNYNIHVGCGGRGSDNGKEIFVGSCKDPSIILDARIVYPNISKLALALEKVEVDVSDVMTMNVETTEKESESSPMLTGTTTLISFVTGVLFPYARSNVQRHLEETYDTKFTQDDIKLLQSQVADDLQQGLWMLLQFCLMRRESRRSLQVMVDVMDNWFKQVMGLCI</sequence>
<name>A0ACB9DES0_9ASTR</name>